<dbReference type="Gene3D" id="3.40.1360.10">
    <property type="match status" value="1"/>
</dbReference>
<sequence>MIYNFKEEDAYEFARFVGSPVKRHGDELRFTRYCPYCHGGTGSKRDKDTFSINLRTGQFKCLRSSCGITGNMITLARDFDFNLGLQVMEYYQPRKKYRKLKTPDNPIVPKSQAVKYLESRGISEDVANKYEITTQNDRDNVLVFPFYDEKGKMQFVKYRKTDFDKSKDKNKEWCEADCKPILFGMKQCEDFTRLVITEGQLDSLSVATAGITNAVSVPTGAKGFTWVPYCYDWVCRFDEIVVFGDFENGHMTLLQELKQRFPNKIKHVREEDYKGCKDANELLQKHGQENVQLAVESAEFEPINCVVELADVETVDIYKLKKLDSTINECNRLLYGGIPFGGVVLITGKPGEGKSTLASQMVARAIETGHRVFAYSGELPNYLFKSWIDFQIAGPQHIIETTNRFGDVSRKISNQNQRLIDSWYRGKAFLYDNRIVDRDEKEDICSTIQRTVMQYGVDVILIDNLMTAIDLDMEKGSDKYEKQSLFVKKLARIALQFNILILLVAHKRKNNFSTVETDEISGAGDISNLATLVIGYSKDPELSNTYRRITVPKNRLFGRVTTGGPGNGFLVMYDERSKRIYGEADDLNLEYGWINQDGFVEADEDSIPFKEKYLTDDEIEAECEKMINEFRDATGTDDDCVKLQENVQKIYELAGRTNLAKEKVLVAERQIEKNMMENKKNEEKI</sequence>
<dbReference type="AlphaFoldDB" id="A0A173SAG7"/>
<feature type="domain" description="SF4 helicase" evidence="1">
    <location>
        <begin position="316"/>
        <end position="587"/>
    </location>
</feature>
<dbReference type="Gene3D" id="3.90.580.10">
    <property type="entry name" value="Zinc finger, CHC2-type domain"/>
    <property type="match status" value="1"/>
</dbReference>
<dbReference type="Pfam" id="PF13481">
    <property type="entry name" value="AAA_25"/>
    <property type="match status" value="1"/>
</dbReference>
<dbReference type="InterPro" id="IPR027417">
    <property type="entry name" value="P-loop_NTPase"/>
</dbReference>
<dbReference type="Proteomes" id="UP000095597">
    <property type="component" value="Unassembled WGS sequence"/>
</dbReference>
<dbReference type="InterPro" id="IPR007694">
    <property type="entry name" value="DNA_helicase_DnaB-like_C"/>
</dbReference>
<evidence type="ECO:0000313" key="3">
    <source>
        <dbReference type="Proteomes" id="UP000095597"/>
    </source>
</evidence>
<dbReference type="GO" id="GO:0006260">
    <property type="term" value="P:DNA replication"/>
    <property type="evidence" value="ECO:0007669"/>
    <property type="project" value="InterPro"/>
</dbReference>
<dbReference type="OrthoDB" id="1634483at2"/>
<dbReference type="InterPro" id="IPR003593">
    <property type="entry name" value="AAA+_ATPase"/>
</dbReference>
<dbReference type="GO" id="GO:0005524">
    <property type="term" value="F:ATP binding"/>
    <property type="evidence" value="ECO:0007669"/>
    <property type="project" value="InterPro"/>
</dbReference>
<dbReference type="InterPro" id="IPR027032">
    <property type="entry name" value="Twinkle-like"/>
</dbReference>
<dbReference type="GO" id="GO:0043139">
    <property type="term" value="F:5'-3' DNA helicase activity"/>
    <property type="evidence" value="ECO:0007669"/>
    <property type="project" value="InterPro"/>
</dbReference>
<dbReference type="Gene3D" id="3.40.50.300">
    <property type="entry name" value="P-loop containing nucleotide triphosphate hydrolases"/>
    <property type="match status" value="1"/>
</dbReference>
<dbReference type="SMART" id="SM00382">
    <property type="entry name" value="AAA"/>
    <property type="match status" value="1"/>
</dbReference>
<dbReference type="RefSeq" id="WP_055213800.1">
    <property type="nucleotide sequence ID" value="NZ_CYXO01000004.1"/>
</dbReference>
<dbReference type="SUPFAM" id="SSF56731">
    <property type="entry name" value="DNA primase core"/>
    <property type="match status" value="1"/>
</dbReference>
<dbReference type="CDD" id="cd01029">
    <property type="entry name" value="TOPRIM_primases"/>
    <property type="match status" value="1"/>
</dbReference>
<proteinExistence type="predicted"/>
<dbReference type="PANTHER" id="PTHR12873:SF0">
    <property type="entry name" value="TWINKLE MTDNA HELICASE"/>
    <property type="match status" value="1"/>
</dbReference>
<dbReference type="InterPro" id="IPR034154">
    <property type="entry name" value="TOPRIM_DnaG/twinkle"/>
</dbReference>
<dbReference type="PROSITE" id="PS51199">
    <property type="entry name" value="SF4_HELICASE"/>
    <property type="match status" value="1"/>
</dbReference>
<protein>
    <submittedName>
        <fullName evidence="2">DNA repair protein RadA</fullName>
    </submittedName>
</protein>
<dbReference type="GO" id="GO:0008270">
    <property type="term" value="F:zinc ion binding"/>
    <property type="evidence" value="ECO:0007669"/>
    <property type="project" value="InterPro"/>
</dbReference>
<dbReference type="InterPro" id="IPR036977">
    <property type="entry name" value="DNA_primase_Znf_CHC2"/>
</dbReference>
<dbReference type="GO" id="GO:0003697">
    <property type="term" value="F:single-stranded DNA binding"/>
    <property type="evidence" value="ECO:0007669"/>
    <property type="project" value="InterPro"/>
</dbReference>
<evidence type="ECO:0000313" key="2">
    <source>
        <dbReference type="EMBL" id="CUM87250.1"/>
    </source>
</evidence>
<reference evidence="2 3" key="1">
    <citation type="submission" date="2015-09" db="EMBL/GenBank/DDBJ databases">
        <authorList>
            <consortium name="Pathogen Informatics"/>
        </authorList>
    </citation>
    <scope>NUCLEOTIDE SEQUENCE [LARGE SCALE GENOMIC DNA]</scope>
    <source>
        <strain evidence="2 3">2789STDY5834961</strain>
    </source>
</reference>
<accession>A0A173SAG7</accession>
<organism evidence="2 3">
    <name type="scientific">Dorea longicatena</name>
    <dbReference type="NCBI Taxonomy" id="88431"/>
    <lineage>
        <taxon>Bacteria</taxon>
        <taxon>Bacillati</taxon>
        <taxon>Bacillota</taxon>
        <taxon>Clostridia</taxon>
        <taxon>Lachnospirales</taxon>
        <taxon>Lachnospiraceae</taxon>
        <taxon>Dorea</taxon>
    </lineage>
</organism>
<evidence type="ECO:0000259" key="1">
    <source>
        <dbReference type="PROSITE" id="PS51199"/>
    </source>
</evidence>
<dbReference type="EMBL" id="CYXO01000004">
    <property type="protein sequence ID" value="CUM87250.1"/>
    <property type="molecule type" value="Genomic_DNA"/>
</dbReference>
<gene>
    <name evidence="2" type="ORF">ERS852573_00917</name>
</gene>
<dbReference type="SUPFAM" id="SSF52540">
    <property type="entry name" value="P-loop containing nucleoside triphosphate hydrolases"/>
    <property type="match status" value="1"/>
</dbReference>
<dbReference type="PANTHER" id="PTHR12873">
    <property type="entry name" value="T7-LIKE MITOCHONDRIAL DNA HELICASE"/>
    <property type="match status" value="1"/>
</dbReference>
<name>A0A173SAG7_9FIRM</name>